<dbReference type="PANTHER" id="PTHR42685">
    <property type="entry name" value="GERANYLGERANYL DIPHOSPHATE REDUCTASE"/>
    <property type="match status" value="1"/>
</dbReference>
<dbReference type="InterPro" id="IPR006905">
    <property type="entry name" value="Flavin_halogenase"/>
</dbReference>
<keyword evidence="2" id="KW-1185">Reference proteome</keyword>
<dbReference type="PANTHER" id="PTHR42685:SF18">
    <property type="entry name" value="DIGERANYLGERANYLGLYCEROPHOSPHOLIPID REDUCTASE"/>
    <property type="match status" value="1"/>
</dbReference>
<reference evidence="1 2" key="1">
    <citation type="journal article" date="2016" name="Sci. Rep.">
        <title>Metabolic traits of an uncultured archaeal lineage -MSBL1- from brine pools of the Red Sea.</title>
        <authorList>
            <person name="Mwirichia R."/>
            <person name="Alam I."/>
            <person name="Rashid M."/>
            <person name="Vinu M."/>
            <person name="Ba-Alawi W."/>
            <person name="Anthony Kamau A."/>
            <person name="Kamanda Ngugi D."/>
            <person name="Goker M."/>
            <person name="Klenk H.P."/>
            <person name="Bajic V."/>
            <person name="Stingl U."/>
        </authorList>
    </citation>
    <scope>NUCLEOTIDE SEQUENCE [LARGE SCALE GENOMIC DNA]</scope>
    <source>
        <strain evidence="1">SCGC-AAA261F19</strain>
    </source>
</reference>
<proteinExistence type="predicted"/>
<name>A0A133VAS7_9EURY</name>
<dbReference type="SUPFAM" id="SSF51905">
    <property type="entry name" value="FAD/NAD(P)-binding domain"/>
    <property type="match status" value="1"/>
</dbReference>
<comment type="caution">
    <text evidence="1">The sequence shown here is derived from an EMBL/GenBank/DDBJ whole genome shotgun (WGS) entry which is preliminary data.</text>
</comment>
<evidence type="ECO:0008006" key="3">
    <source>
        <dbReference type="Google" id="ProtNLM"/>
    </source>
</evidence>
<organism evidence="1 2">
    <name type="scientific">candidate division MSBL1 archaeon SCGC-AAA261F19</name>
    <dbReference type="NCBI Taxonomy" id="1698275"/>
    <lineage>
        <taxon>Archaea</taxon>
        <taxon>Methanobacteriati</taxon>
        <taxon>Methanobacteriota</taxon>
        <taxon>candidate division MSBL1</taxon>
    </lineage>
</organism>
<dbReference type="Gene3D" id="3.50.50.60">
    <property type="entry name" value="FAD/NAD(P)-binding domain"/>
    <property type="match status" value="1"/>
</dbReference>
<dbReference type="EMBL" id="LHXZ01000009">
    <property type="protein sequence ID" value="KXB03562.1"/>
    <property type="molecule type" value="Genomic_DNA"/>
</dbReference>
<gene>
    <name evidence="1" type="ORF">AKJ45_01215</name>
</gene>
<sequence>MDRRKFDKILALEAVENGAEIWVGCPVKKLLKKRDKVCGVHIEAGEWSEDLESKVVIDATGASGMWSSLLLRKIQGSNWIEDKMTQSNEYLMANVQKNSKIDLYFNSLFAPLGHAWIYPFYKGFAMAGIRGTRIHPDVALDEFIGREKPSRLENSTPIGAFRRQLPVEGGLKSTCADGALAVGSAAGQTYPLSGFGLKYAMEAGKIAGEVVMEAVDEGDSSKEILMKYDQEWRNRFEKELQVGTLLQEGLQTSPDRKMDSLLKIMDNSPELQRKFMKIFLAQDLKEILEDLLKETKIQQIFGRKNAEYILSKY</sequence>
<dbReference type="GO" id="GO:0004497">
    <property type="term" value="F:monooxygenase activity"/>
    <property type="evidence" value="ECO:0007669"/>
    <property type="project" value="InterPro"/>
</dbReference>
<dbReference type="InterPro" id="IPR050407">
    <property type="entry name" value="Geranylgeranyl_reductase"/>
</dbReference>
<protein>
    <recommendedName>
        <fullName evidence="3">FAD-binding domain-containing protein</fullName>
    </recommendedName>
</protein>
<dbReference type="Proteomes" id="UP000070565">
    <property type="component" value="Unassembled WGS sequence"/>
</dbReference>
<dbReference type="InterPro" id="IPR036188">
    <property type="entry name" value="FAD/NAD-bd_sf"/>
</dbReference>
<accession>A0A133VAS7</accession>
<evidence type="ECO:0000313" key="1">
    <source>
        <dbReference type="EMBL" id="KXB03562.1"/>
    </source>
</evidence>
<dbReference type="AlphaFoldDB" id="A0A133VAS7"/>
<dbReference type="Pfam" id="PF04820">
    <property type="entry name" value="Trp_halogenase"/>
    <property type="match status" value="1"/>
</dbReference>
<evidence type="ECO:0000313" key="2">
    <source>
        <dbReference type="Proteomes" id="UP000070565"/>
    </source>
</evidence>